<feature type="domain" description="Glycosyl transferase family 1" evidence="1">
    <location>
        <begin position="180"/>
        <end position="346"/>
    </location>
</feature>
<dbReference type="SUPFAM" id="SSF53756">
    <property type="entry name" value="UDP-Glycosyltransferase/glycogen phosphorylase"/>
    <property type="match status" value="1"/>
</dbReference>
<keyword evidence="4" id="KW-1185">Reference proteome</keyword>
<dbReference type="Proteomes" id="UP000524404">
    <property type="component" value="Unassembled WGS sequence"/>
</dbReference>
<dbReference type="InterPro" id="IPR050194">
    <property type="entry name" value="Glycosyltransferase_grp1"/>
</dbReference>
<gene>
    <name evidence="3" type="ORF">HNP25_000614</name>
</gene>
<dbReference type="AlphaFoldDB" id="A0A841EFP5"/>
<sequence length="366" mass="41235">MNLCFAYPNKFRFSETFIRDQIEQLQPTITIYEGWYPSLNQVDKSFLPFPFNYLLIRGGLRRLFPKVYHKIYTFFLSNYLIENNIDVVLAQYGPMGAILVDACNKANVGLVVHFHGFDANEKVTLSKFLPLYKKMFKSVKGIIAVSKDMREKLIGFGANPDTTIFNSCFVDTNKFTLGKPEENDNVFITVGRFTEKKSPFSTIRAFKKVTESISDVKMIMIGEGELLSEAKTLAKELEVDSLIDFRGAKLPHEIAESLKSARVFLQHSMIASNGDSEGTPVSVLEASATGLPIVSTRHAGIKDAVVHGETGFLVEEGDWASMAEYMIKLIEDPALAGRMGRAARKHIEENYEMSKRVQTLREILEK</sequence>
<dbReference type="Pfam" id="PF00534">
    <property type="entry name" value="Glycos_transf_1"/>
    <property type="match status" value="1"/>
</dbReference>
<dbReference type="PANTHER" id="PTHR45947:SF3">
    <property type="entry name" value="SULFOQUINOVOSYL TRANSFERASE SQD2"/>
    <property type="match status" value="1"/>
</dbReference>
<protein>
    <submittedName>
        <fullName evidence="3">Glycosyltransferase involved in cell wall biosynthesis</fullName>
    </submittedName>
</protein>
<dbReference type="GO" id="GO:0016757">
    <property type="term" value="F:glycosyltransferase activity"/>
    <property type="evidence" value="ECO:0007669"/>
    <property type="project" value="InterPro"/>
</dbReference>
<evidence type="ECO:0000313" key="4">
    <source>
        <dbReference type="Proteomes" id="UP000524404"/>
    </source>
</evidence>
<keyword evidence="3" id="KW-0808">Transferase</keyword>
<dbReference type="PANTHER" id="PTHR45947">
    <property type="entry name" value="SULFOQUINOVOSYL TRANSFERASE SQD2"/>
    <property type="match status" value="1"/>
</dbReference>
<dbReference type="EMBL" id="JACHKT010000003">
    <property type="protein sequence ID" value="MBB6001965.1"/>
    <property type="molecule type" value="Genomic_DNA"/>
</dbReference>
<feature type="domain" description="Glycosyltransferase subfamily 4-like N-terminal" evidence="2">
    <location>
        <begin position="66"/>
        <end position="173"/>
    </location>
</feature>
<dbReference type="InterPro" id="IPR001296">
    <property type="entry name" value="Glyco_trans_1"/>
</dbReference>
<comment type="caution">
    <text evidence="3">The sequence shown here is derived from an EMBL/GenBank/DDBJ whole genome shotgun (WGS) entry which is preliminary data.</text>
</comment>
<evidence type="ECO:0000259" key="2">
    <source>
        <dbReference type="Pfam" id="PF13439"/>
    </source>
</evidence>
<dbReference type="Pfam" id="PF13439">
    <property type="entry name" value="Glyco_transf_4"/>
    <property type="match status" value="1"/>
</dbReference>
<reference evidence="3 4" key="1">
    <citation type="submission" date="2020-08" db="EMBL/GenBank/DDBJ databases">
        <title>Functional genomics of gut bacteria from endangered species of beetles.</title>
        <authorList>
            <person name="Carlos-Shanley C."/>
        </authorList>
    </citation>
    <scope>NUCLEOTIDE SEQUENCE [LARGE SCALE GENOMIC DNA]</scope>
    <source>
        <strain evidence="3 4">S00070</strain>
    </source>
</reference>
<evidence type="ECO:0000259" key="1">
    <source>
        <dbReference type="Pfam" id="PF00534"/>
    </source>
</evidence>
<dbReference type="Gene3D" id="3.40.50.2000">
    <property type="entry name" value="Glycogen Phosphorylase B"/>
    <property type="match status" value="2"/>
</dbReference>
<evidence type="ECO:0000313" key="3">
    <source>
        <dbReference type="EMBL" id="MBB6001965.1"/>
    </source>
</evidence>
<accession>A0A841EFP5</accession>
<name>A0A841EFP5_9BACT</name>
<dbReference type="RefSeq" id="WP_184130056.1">
    <property type="nucleotide sequence ID" value="NZ_JACHKT010000003.1"/>
</dbReference>
<dbReference type="InterPro" id="IPR028098">
    <property type="entry name" value="Glyco_trans_4-like_N"/>
</dbReference>
<organism evidence="3 4">
    <name type="scientific">Arcicella rosea</name>
    <dbReference type="NCBI Taxonomy" id="502909"/>
    <lineage>
        <taxon>Bacteria</taxon>
        <taxon>Pseudomonadati</taxon>
        <taxon>Bacteroidota</taxon>
        <taxon>Cytophagia</taxon>
        <taxon>Cytophagales</taxon>
        <taxon>Flectobacillaceae</taxon>
        <taxon>Arcicella</taxon>
    </lineage>
</organism>
<proteinExistence type="predicted"/>